<dbReference type="InterPro" id="IPR020622">
    <property type="entry name" value="Ala_racemase_pyridoxalP-BS"/>
</dbReference>
<feature type="binding site" evidence="5 7">
    <location>
        <position position="310"/>
    </location>
    <ligand>
        <name>substrate</name>
    </ligand>
</feature>
<dbReference type="InterPro" id="IPR001608">
    <property type="entry name" value="Ala_racemase_N"/>
</dbReference>
<dbReference type="InterPro" id="IPR000821">
    <property type="entry name" value="Ala_racemase"/>
</dbReference>
<dbReference type="GO" id="GO:0005829">
    <property type="term" value="C:cytosol"/>
    <property type="evidence" value="ECO:0007669"/>
    <property type="project" value="TreeGrafter"/>
</dbReference>
<dbReference type="InterPro" id="IPR011079">
    <property type="entry name" value="Ala_racemase_C"/>
</dbReference>
<evidence type="ECO:0000256" key="5">
    <source>
        <dbReference type="HAMAP-Rule" id="MF_01201"/>
    </source>
</evidence>
<comment type="caution">
    <text evidence="9">The sequence shown here is derived from an EMBL/GenBank/DDBJ whole genome shotgun (WGS) entry which is preliminary data.</text>
</comment>
<evidence type="ECO:0000256" key="7">
    <source>
        <dbReference type="PIRSR" id="PIRSR600821-52"/>
    </source>
</evidence>
<dbReference type="GO" id="GO:0008784">
    <property type="term" value="F:alanine racemase activity"/>
    <property type="evidence" value="ECO:0007669"/>
    <property type="project" value="UniProtKB-UniRule"/>
</dbReference>
<name>A0A4R1Q965_9FIRM</name>
<accession>A0A4R1Q965</accession>
<dbReference type="AlphaFoldDB" id="A0A4R1Q965"/>
<dbReference type="GO" id="GO:0030170">
    <property type="term" value="F:pyridoxal phosphate binding"/>
    <property type="evidence" value="ECO:0007669"/>
    <property type="project" value="UniProtKB-UniRule"/>
</dbReference>
<keyword evidence="3 5" id="KW-0663">Pyridoxal phosphate</keyword>
<evidence type="ECO:0000313" key="9">
    <source>
        <dbReference type="EMBL" id="TCL39186.1"/>
    </source>
</evidence>
<reference evidence="9 10" key="1">
    <citation type="submission" date="2019-03" db="EMBL/GenBank/DDBJ databases">
        <title>Genomic Encyclopedia of Type Strains, Phase IV (KMG-IV): sequencing the most valuable type-strain genomes for metagenomic binning, comparative biology and taxonomic classification.</title>
        <authorList>
            <person name="Goeker M."/>
        </authorList>
    </citation>
    <scope>NUCLEOTIDE SEQUENCE [LARGE SCALE GENOMIC DNA]</scope>
    <source>
        <strain evidence="9 10">DSM 15969</strain>
    </source>
</reference>
<comment type="catalytic activity">
    <reaction evidence="1 5">
        <text>L-alanine = D-alanine</text>
        <dbReference type="Rhea" id="RHEA:20249"/>
        <dbReference type="ChEBI" id="CHEBI:57416"/>
        <dbReference type="ChEBI" id="CHEBI:57972"/>
        <dbReference type="EC" id="5.1.1.1"/>
    </reaction>
</comment>
<dbReference type="Pfam" id="PF00842">
    <property type="entry name" value="Ala_racemase_C"/>
    <property type="match status" value="1"/>
</dbReference>
<dbReference type="FunFam" id="2.40.37.10:FF:000006">
    <property type="entry name" value="Alanine racemase"/>
    <property type="match status" value="1"/>
</dbReference>
<dbReference type="GO" id="GO:0009252">
    <property type="term" value="P:peptidoglycan biosynthetic process"/>
    <property type="evidence" value="ECO:0007669"/>
    <property type="project" value="TreeGrafter"/>
</dbReference>
<feature type="modified residue" description="N6-(pyridoxal phosphate)lysine" evidence="5 6">
    <location>
        <position position="35"/>
    </location>
</feature>
<comment type="function">
    <text evidence="5">Catalyzes the interconversion of L-alanine and D-alanine. May also act on other amino acids.</text>
</comment>
<dbReference type="EMBL" id="SLUI01000002">
    <property type="protein sequence ID" value="TCL39186.1"/>
    <property type="molecule type" value="Genomic_DNA"/>
</dbReference>
<organism evidence="9 10">
    <name type="scientific">Anaerospora hongkongensis</name>
    <dbReference type="NCBI Taxonomy" id="244830"/>
    <lineage>
        <taxon>Bacteria</taxon>
        <taxon>Bacillati</taxon>
        <taxon>Bacillota</taxon>
        <taxon>Negativicutes</taxon>
        <taxon>Selenomonadales</taxon>
        <taxon>Sporomusaceae</taxon>
        <taxon>Anaerospora</taxon>
    </lineage>
</organism>
<dbReference type="PROSITE" id="PS00395">
    <property type="entry name" value="ALANINE_RACEMASE"/>
    <property type="match status" value="1"/>
</dbReference>
<dbReference type="Gene3D" id="2.40.37.10">
    <property type="entry name" value="Lyase, Ornithine Decarboxylase, Chain A, domain 1"/>
    <property type="match status" value="1"/>
</dbReference>
<comment type="pathway">
    <text evidence="5">Amino-acid biosynthesis; D-alanine biosynthesis; D-alanine from L-alanine: step 1/1.</text>
</comment>
<comment type="cofactor">
    <cofactor evidence="2 5 6">
        <name>pyridoxal 5'-phosphate</name>
        <dbReference type="ChEBI" id="CHEBI:597326"/>
    </cofactor>
</comment>
<feature type="active site" description="Proton acceptor; specific for L-alanine" evidence="5">
    <location>
        <position position="262"/>
    </location>
</feature>
<gene>
    <name evidence="9" type="ORF">EV210_10296</name>
</gene>
<dbReference type="HAMAP" id="MF_01201">
    <property type="entry name" value="Ala_racemase"/>
    <property type="match status" value="1"/>
</dbReference>
<keyword evidence="4 5" id="KW-0413">Isomerase</keyword>
<dbReference type="InterPro" id="IPR029066">
    <property type="entry name" value="PLP-binding_barrel"/>
</dbReference>
<dbReference type="RefSeq" id="WP_132075327.1">
    <property type="nucleotide sequence ID" value="NZ_SLUI01000002.1"/>
</dbReference>
<dbReference type="PANTHER" id="PTHR30511">
    <property type="entry name" value="ALANINE RACEMASE"/>
    <property type="match status" value="1"/>
</dbReference>
<evidence type="ECO:0000313" key="10">
    <source>
        <dbReference type="Proteomes" id="UP000295063"/>
    </source>
</evidence>
<dbReference type="EC" id="5.1.1.1" evidence="5"/>
<dbReference type="SUPFAM" id="SSF50621">
    <property type="entry name" value="Alanine racemase C-terminal domain-like"/>
    <property type="match status" value="1"/>
</dbReference>
<evidence type="ECO:0000256" key="3">
    <source>
        <dbReference type="ARBA" id="ARBA00022898"/>
    </source>
</evidence>
<dbReference type="OrthoDB" id="9813814at2"/>
<keyword evidence="10" id="KW-1185">Reference proteome</keyword>
<sequence length="371" mass="40159">MRATRAEIDLAAIRHNIHQIRSVLKPATSITAVVKANAYGHGAIPVSHAALSAGADCLAVAIPEEGVELREAGFTVPILILGLALPEQSDIIAEQELTATVCTEEQLLALVQAADRCAKQVRVMIKVDTGMNRVGLRPENLLTFIELIQSYPQFILRGVFTHLATADAADKGYAYQQLQTFVQAIEQTAEANISLPFISASNSAAVIDLPDSHFTTVRPGIILYGLPPSHEMHHQLALIPAMSLHTKVVHVKEVLPDSPISYGCTYRCSEKTWLATLPIGYADGYHRILSNKASVLIGGKRRPVVGRVCMDQIMVDIGPVCDVAVGDDVVLFGKQGSEEITVTELADLADTINYELLCAISPRVPRVYVNQ</sequence>
<feature type="active site" description="Proton acceptor; specific for D-alanine" evidence="5">
    <location>
        <position position="35"/>
    </location>
</feature>
<dbReference type="UniPathway" id="UPA00042">
    <property type="reaction ID" value="UER00497"/>
</dbReference>
<dbReference type="NCBIfam" id="TIGR00492">
    <property type="entry name" value="alr"/>
    <property type="match status" value="1"/>
</dbReference>
<dbReference type="Pfam" id="PF01168">
    <property type="entry name" value="Ala_racemase_N"/>
    <property type="match status" value="1"/>
</dbReference>
<dbReference type="GO" id="GO:0030632">
    <property type="term" value="P:D-alanine biosynthetic process"/>
    <property type="evidence" value="ECO:0007669"/>
    <property type="project" value="UniProtKB-UniRule"/>
</dbReference>
<comment type="similarity">
    <text evidence="5">Belongs to the alanine racemase family.</text>
</comment>
<dbReference type="Gene3D" id="3.20.20.10">
    <property type="entry name" value="Alanine racemase"/>
    <property type="match status" value="1"/>
</dbReference>
<dbReference type="Proteomes" id="UP000295063">
    <property type="component" value="Unassembled WGS sequence"/>
</dbReference>
<evidence type="ECO:0000256" key="6">
    <source>
        <dbReference type="PIRSR" id="PIRSR600821-50"/>
    </source>
</evidence>
<dbReference type="SMART" id="SM01005">
    <property type="entry name" value="Ala_racemase_C"/>
    <property type="match status" value="1"/>
</dbReference>
<evidence type="ECO:0000259" key="8">
    <source>
        <dbReference type="SMART" id="SM01005"/>
    </source>
</evidence>
<dbReference type="InterPro" id="IPR009006">
    <property type="entry name" value="Ala_racemase/Decarboxylase_C"/>
</dbReference>
<evidence type="ECO:0000256" key="2">
    <source>
        <dbReference type="ARBA" id="ARBA00001933"/>
    </source>
</evidence>
<dbReference type="PANTHER" id="PTHR30511:SF0">
    <property type="entry name" value="ALANINE RACEMASE, CATABOLIC-RELATED"/>
    <property type="match status" value="1"/>
</dbReference>
<evidence type="ECO:0000256" key="4">
    <source>
        <dbReference type="ARBA" id="ARBA00023235"/>
    </source>
</evidence>
<evidence type="ECO:0000256" key="1">
    <source>
        <dbReference type="ARBA" id="ARBA00000316"/>
    </source>
</evidence>
<feature type="binding site" evidence="5 7">
    <location>
        <position position="133"/>
    </location>
    <ligand>
        <name>substrate</name>
    </ligand>
</feature>
<dbReference type="PRINTS" id="PR00992">
    <property type="entry name" value="ALARACEMASE"/>
</dbReference>
<dbReference type="SUPFAM" id="SSF51419">
    <property type="entry name" value="PLP-binding barrel"/>
    <property type="match status" value="1"/>
</dbReference>
<protein>
    <recommendedName>
        <fullName evidence="5">Alanine racemase</fullName>
        <ecNumber evidence="5">5.1.1.1</ecNumber>
    </recommendedName>
</protein>
<dbReference type="CDD" id="cd00430">
    <property type="entry name" value="PLPDE_III_AR"/>
    <property type="match status" value="1"/>
</dbReference>
<feature type="domain" description="Alanine racemase C-terminal" evidence="8">
    <location>
        <begin position="241"/>
        <end position="369"/>
    </location>
</feature>
<dbReference type="FunFam" id="3.20.20.10:FF:000002">
    <property type="entry name" value="Alanine racemase"/>
    <property type="match status" value="1"/>
</dbReference>
<proteinExistence type="inferred from homology"/>